<dbReference type="Gene3D" id="3.30.450.40">
    <property type="match status" value="1"/>
</dbReference>
<evidence type="ECO:0000313" key="3">
    <source>
        <dbReference type="EMBL" id="MTE21996.1"/>
    </source>
</evidence>
<comment type="caution">
    <text evidence="3">The sequence shown here is derived from an EMBL/GenBank/DDBJ whole genome shotgun (WGS) entry which is preliminary data.</text>
</comment>
<dbReference type="Proteomes" id="UP000473014">
    <property type="component" value="Unassembled WGS sequence"/>
</dbReference>
<dbReference type="GO" id="GO:0006355">
    <property type="term" value="P:regulation of DNA-templated transcription"/>
    <property type="evidence" value="ECO:0007669"/>
    <property type="project" value="InterPro"/>
</dbReference>
<dbReference type="GO" id="GO:0003677">
    <property type="term" value="F:DNA binding"/>
    <property type="evidence" value="ECO:0007669"/>
    <property type="project" value="UniProtKB-KW"/>
</dbReference>
<organism evidence="3 4">
    <name type="scientific">Streptomyces taklimakanensis</name>
    <dbReference type="NCBI Taxonomy" id="2569853"/>
    <lineage>
        <taxon>Bacteria</taxon>
        <taxon>Bacillati</taxon>
        <taxon>Actinomycetota</taxon>
        <taxon>Actinomycetes</taxon>
        <taxon>Kitasatosporales</taxon>
        <taxon>Streptomycetaceae</taxon>
        <taxon>Streptomyces</taxon>
    </lineage>
</organism>
<sequence>MLKQWLALETGADPAERTVALRRAHEAFLTGGEIGAPVRSLIADSWRRSARAAVGPDHVAGVDLAEEDLRAHREAHPLARVMPLFRELLGTIAEDGAHLLSVCDEHGRMLWVEGPPQVRRRAERMNFVPGARWDEAHAGTNAPGTVLAVGHPVQIFAAEHYCRPVQPWSCAAAPVRDPRTRRLLGAVDITGGDHLASPHSLALVQATARAAEAQLASLDPTAVPVLEALGRDEALFHGGLPAGGPGPVRLGRRHSEILLLLAAHPDGLSGDRLALELYGERDVNPVTLRAELSRLRRLLGPLLASRPYRLTTRVATDLDTVADALTAGEPGTALAAYRGPLLPLSDAPGVVRLRRALEDRLRRALVAHRDPELLDTWVRSPWGEDDLEVWEALVDALPPGARTVPAARLRALRDSYGLGSRAVGAPR</sequence>
<accession>A0A6G2BIP4</accession>
<evidence type="ECO:0000313" key="4">
    <source>
        <dbReference type="Proteomes" id="UP000473014"/>
    </source>
</evidence>
<dbReference type="SMART" id="SM00862">
    <property type="entry name" value="Trans_reg_C"/>
    <property type="match status" value="1"/>
</dbReference>
<keyword evidence="4" id="KW-1185">Reference proteome</keyword>
<keyword evidence="1" id="KW-0238">DNA-binding</keyword>
<dbReference type="EMBL" id="WIXO01000001">
    <property type="protein sequence ID" value="MTE21996.1"/>
    <property type="molecule type" value="Genomic_DNA"/>
</dbReference>
<evidence type="ECO:0000256" key="1">
    <source>
        <dbReference type="ARBA" id="ARBA00023125"/>
    </source>
</evidence>
<dbReference type="InterPro" id="IPR003018">
    <property type="entry name" value="GAF"/>
</dbReference>
<dbReference type="InterPro" id="IPR001867">
    <property type="entry name" value="OmpR/PhoB-type_DNA-bd"/>
</dbReference>
<feature type="domain" description="OmpR/PhoB-type" evidence="2">
    <location>
        <begin position="245"/>
        <end position="310"/>
    </location>
</feature>
<dbReference type="Pfam" id="PF01590">
    <property type="entry name" value="GAF"/>
    <property type="match status" value="1"/>
</dbReference>
<protein>
    <submittedName>
        <fullName evidence="3">GAF domain-containing protein</fullName>
    </submittedName>
</protein>
<dbReference type="GO" id="GO:0000160">
    <property type="term" value="P:phosphorelay signal transduction system"/>
    <property type="evidence" value="ECO:0007669"/>
    <property type="project" value="InterPro"/>
</dbReference>
<dbReference type="InterPro" id="IPR029016">
    <property type="entry name" value="GAF-like_dom_sf"/>
</dbReference>
<dbReference type="RefSeq" id="WP_162466615.1">
    <property type="nucleotide sequence ID" value="NZ_WIXO01000001.1"/>
</dbReference>
<name>A0A6G2BIP4_9ACTN</name>
<proteinExistence type="predicted"/>
<reference evidence="3 4" key="1">
    <citation type="submission" date="2019-11" db="EMBL/GenBank/DDBJ databases">
        <authorList>
            <person name="Yuan L."/>
        </authorList>
    </citation>
    <scope>NUCLEOTIDE SEQUENCE [LARGE SCALE GENOMIC DNA]</scope>
    <source>
        <strain evidence="3 4">TRM43335</strain>
    </source>
</reference>
<evidence type="ECO:0000259" key="2">
    <source>
        <dbReference type="SMART" id="SM00862"/>
    </source>
</evidence>
<gene>
    <name evidence="3" type="ORF">F0L17_23355</name>
</gene>
<dbReference type="AlphaFoldDB" id="A0A6G2BIP4"/>